<sequence length="52" mass="6156">MKAPSTETTTTETGQTLRPFYFYYEHYLVGDGLKYSAQFEFNTIFQQKFDTL</sequence>
<accession>A0A9Q0S1V8</accession>
<dbReference type="EMBL" id="WJQU01000002">
    <property type="protein sequence ID" value="KAJ6640918.1"/>
    <property type="molecule type" value="Genomic_DNA"/>
</dbReference>
<comment type="caution">
    <text evidence="1">The sequence shown here is derived from an EMBL/GenBank/DDBJ whole genome shotgun (WGS) entry which is preliminary data.</text>
</comment>
<evidence type="ECO:0000313" key="1">
    <source>
        <dbReference type="EMBL" id="KAJ6640918.1"/>
    </source>
</evidence>
<dbReference type="Proteomes" id="UP001151699">
    <property type="component" value="Chromosome B"/>
</dbReference>
<protein>
    <submittedName>
        <fullName evidence="1">Uncharacterized protein</fullName>
    </submittedName>
</protein>
<name>A0A9Q0S1V8_9DIPT</name>
<proteinExistence type="predicted"/>
<keyword evidence="2" id="KW-1185">Reference proteome</keyword>
<dbReference type="AlphaFoldDB" id="A0A9Q0S1V8"/>
<reference evidence="1" key="1">
    <citation type="submission" date="2022-07" db="EMBL/GenBank/DDBJ databases">
        <authorList>
            <person name="Trinca V."/>
            <person name="Uliana J.V.C."/>
            <person name="Torres T.T."/>
            <person name="Ward R.J."/>
            <person name="Monesi N."/>
        </authorList>
    </citation>
    <scope>NUCLEOTIDE SEQUENCE</scope>
    <source>
        <strain evidence="1">HSMRA1968</strain>
        <tissue evidence="1">Whole embryos</tissue>
    </source>
</reference>
<evidence type="ECO:0000313" key="2">
    <source>
        <dbReference type="Proteomes" id="UP001151699"/>
    </source>
</evidence>
<gene>
    <name evidence="1" type="ORF">Bhyg_05851</name>
</gene>
<organism evidence="1 2">
    <name type="scientific">Pseudolycoriella hygida</name>
    <dbReference type="NCBI Taxonomy" id="35572"/>
    <lineage>
        <taxon>Eukaryota</taxon>
        <taxon>Metazoa</taxon>
        <taxon>Ecdysozoa</taxon>
        <taxon>Arthropoda</taxon>
        <taxon>Hexapoda</taxon>
        <taxon>Insecta</taxon>
        <taxon>Pterygota</taxon>
        <taxon>Neoptera</taxon>
        <taxon>Endopterygota</taxon>
        <taxon>Diptera</taxon>
        <taxon>Nematocera</taxon>
        <taxon>Sciaroidea</taxon>
        <taxon>Sciaridae</taxon>
        <taxon>Pseudolycoriella</taxon>
    </lineage>
</organism>